<feature type="transmembrane region" description="Helical" evidence="7">
    <location>
        <begin position="87"/>
        <end position="107"/>
    </location>
</feature>
<dbReference type="SUPFAM" id="SSF103473">
    <property type="entry name" value="MFS general substrate transporter"/>
    <property type="match status" value="1"/>
</dbReference>
<dbReference type="Proteomes" id="UP000265715">
    <property type="component" value="Unassembled WGS sequence"/>
</dbReference>
<name>A0A399F2X0_9DEIN</name>
<dbReference type="EMBL" id="QXDL01000009">
    <property type="protein sequence ID" value="RIH90443.1"/>
    <property type="molecule type" value="Genomic_DNA"/>
</dbReference>
<evidence type="ECO:0000313" key="9">
    <source>
        <dbReference type="Proteomes" id="UP000265715"/>
    </source>
</evidence>
<dbReference type="PANTHER" id="PTHR23513">
    <property type="entry name" value="INTEGRAL MEMBRANE EFFLUX PROTEIN-RELATED"/>
    <property type="match status" value="1"/>
</dbReference>
<evidence type="ECO:0000256" key="4">
    <source>
        <dbReference type="ARBA" id="ARBA00022692"/>
    </source>
</evidence>
<feature type="transmembrane region" description="Helical" evidence="7">
    <location>
        <begin position="21"/>
        <end position="40"/>
    </location>
</feature>
<evidence type="ECO:0000313" key="8">
    <source>
        <dbReference type="EMBL" id="RIH90443.1"/>
    </source>
</evidence>
<accession>A0A399F2X0</accession>
<keyword evidence="3" id="KW-1003">Cell membrane</keyword>
<keyword evidence="5 7" id="KW-1133">Transmembrane helix</keyword>
<gene>
    <name evidence="8" type="ORF">Mterra_00425</name>
</gene>
<evidence type="ECO:0000256" key="3">
    <source>
        <dbReference type="ARBA" id="ARBA00022475"/>
    </source>
</evidence>
<protein>
    <submittedName>
        <fullName evidence="8">H+ Antiporter protein</fullName>
    </submittedName>
</protein>
<sequence>MRANPIRAWLNRHYPALEHPLYVRLLWATAFSSLGSQFTVLALSVAVFTATGSVASLAGVWAVRVASRLLLQPFTGALADRWDRRRALVGGYLLSALLSASLVLVLLEPLLVYPLVFLTGLTHRGYE</sequence>
<keyword evidence="6 7" id="KW-0472">Membrane</keyword>
<proteinExistence type="predicted"/>
<dbReference type="AlphaFoldDB" id="A0A399F2X0"/>
<evidence type="ECO:0000256" key="1">
    <source>
        <dbReference type="ARBA" id="ARBA00004651"/>
    </source>
</evidence>
<evidence type="ECO:0000256" key="2">
    <source>
        <dbReference type="ARBA" id="ARBA00022448"/>
    </source>
</evidence>
<dbReference type="InterPro" id="IPR036259">
    <property type="entry name" value="MFS_trans_sf"/>
</dbReference>
<dbReference type="Gene3D" id="1.20.1250.20">
    <property type="entry name" value="MFS general substrate transporter like domains"/>
    <property type="match status" value="1"/>
</dbReference>
<comment type="caution">
    <text evidence="8">The sequence shown here is derived from an EMBL/GenBank/DDBJ whole genome shotgun (WGS) entry which is preliminary data.</text>
</comment>
<evidence type="ECO:0000256" key="6">
    <source>
        <dbReference type="ARBA" id="ARBA00023136"/>
    </source>
</evidence>
<organism evidence="8 9">
    <name type="scientific">Calidithermus terrae</name>
    <dbReference type="NCBI Taxonomy" id="1408545"/>
    <lineage>
        <taxon>Bacteria</taxon>
        <taxon>Thermotogati</taxon>
        <taxon>Deinococcota</taxon>
        <taxon>Deinococci</taxon>
        <taxon>Thermales</taxon>
        <taxon>Thermaceae</taxon>
        <taxon>Calidithermus</taxon>
    </lineage>
</organism>
<keyword evidence="2" id="KW-0813">Transport</keyword>
<dbReference type="GO" id="GO:0005886">
    <property type="term" value="C:plasma membrane"/>
    <property type="evidence" value="ECO:0007669"/>
    <property type="project" value="UniProtKB-SubCell"/>
</dbReference>
<feature type="transmembrane region" description="Helical" evidence="7">
    <location>
        <begin position="46"/>
        <end position="66"/>
    </location>
</feature>
<keyword evidence="9" id="KW-1185">Reference proteome</keyword>
<keyword evidence="4 7" id="KW-0812">Transmembrane</keyword>
<evidence type="ECO:0000256" key="7">
    <source>
        <dbReference type="SAM" id="Phobius"/>
    </source>
</evidence>
<comment type="subcellular location">
    <subcellularLocation>
        <location evidence="1">Cell membrane</location>
        <topology evidence="1">Multi-pass membrane protein</topology>
    </subcellularLocation>
</comment>
<evidence type="ECO:0000256" key="5">
    <source>
        <dbReference type="ARBA" id="ARBA00022989"/>
    </source>
</evidence>
<dbReference type="PANTHER" id="PTHR23513:SF9">
    <property type="entry name" value="ENTEROBACTIN EXPORTER ENTS"/>
    <property type="match status" value="1"/>
</dbReference>
<reference evidence="8 9" key="1">
    <citation type="submission" date="2018-08" db="EMBL/GenBank/DDBJ databases">
        <title>Meiothermus terrae DSM 26712 genome sequencing project.</title>
        <authorList>
            <person name="Da Costa M.S."/>
            <person name="Albuquerque L."/>
            <person name="Raposo P."/>
            <person name="Froufe H.J.C."/>
            <person name="Barroso C.S."/>
            <person name="Egas C."/>
        </authorList>
    </citation>
    <scope>NUCLEOTIDE SEQUENCE [LARGE SCALE GENOMIC DNA]</scope>
    <source>
        <strain evidence="8 9">DSM 26712</strain>
    </source>
</reference>